<evidence type="ECO:0000256" key="3">
    <source>
        <dbReference type="ARBA" id="ARBA00005183"/>
    </source>
</evidence>
<keyword evidence="6" id="KW-0479">Metal-binding</keyword>
<reference evidence="13" key="1">
    <citation type="submission" date="2009-02" db="EMBL/GenBank/DDBJ databases">
        <title>Annotation of Streptomyces griseoflavus strain Tu4000.</title>
        <authorList>
            <consortium name="The Broad Institute Genome Sequencing Platform"/>
            <consortium name="Broad Institute Microbial Sequencing Center"/>
            <person name="Fischbach M."/>
            <person name="Godfrey P."/>
            <person name="Ward D."/>
            <person name="Young S."/>
            <person name="Zeng Q."/>
            <person name="Koehrsen M."/>
            <person name="Alvarado L."/>
            <person name="Berlin A.M."/>
            <person name="Bochicchio J."/>
            <person name="Borenstein D."/>
            <person name="Chapman S.B."/>
            <person name="Chen Z."/>
            <person name="Engels R."/>
            <person name="Freedman E."/>
            <person name="Gellesch M."/>
            <person name="Goldberg J."/>
            <person name="Griggs A."/>
            <person name="Gujja S."/>
            <person name="Heilman E.R."/>
            <person name="Heiman D.I."/>
            <person name="Hepburn T.A."/>
            <person name="Howarth C."/>
            <person name="Jen D."/>
            <person name="Larson L."/>
            <person name="Lewis B."/>
            <person name="Mehta T."/>
            <person name="Park D."/>
            <person name="Pearson M."/>
            <person name="Richards J."/>
            <person name="Roberts A."/>
            <person name="Saif S."/>
            <person name="Shea T.D."/>
            <person name="Shenoy N."/>
            <person name="Sisk P."/>
            <person name="Stolte C."/>
            <person name="Sykes S.N."/>
            <person name="Thomson T."/>
            <person name="Walk T."/>
            <person name="White J."/>
            <person name="Yandava C."/>
            <person name="Straight P."/>
            <person name="Clardy J."/>
            <person name="Hung D."/>
            <person name="Kolter R."/>
            <person name="Mekalanos J."/>
            <person name="Walker S."/>
            <person name="Walsh C.T."/>
            <person name="Wieland-Brown L.C."/>
            <person name="Haas B."/>
            <person name="Nusbaum C."/>
            <person name="Birren B."/>
        </authorList>
    </citation>
    <scope>NUCLEOTIDE SEQUENCE [LARGE SCALE GENOMIC DNA]</scope>
    <source>
        <strain evidence="13">Tu4000</strain>
    </source>
</reference>
<evidence type="ECO:0000256" key="1">
    <source>
        <dbReference type="ARBA" id="ARBA00001426"/>
    </source>
</evidence>
<dbReference type="InterPro" id="IPR029017">
    <property type="entry name" value="Enolase-like_N"/>
</dbReference>
<evidence type="ECO:0000256" key="2">
    <source>
        <dbReference type="ARBA" id="ARBA00001946"/>
    </source>
</evidence>
<evidence type="ECO:0000256" key="11">
    <source>
        <dbReference type="SAM" id="MobiDB-lite"/>
    </source>
</evidence>
<dbReference type="CDD" id="cd03323">
    <property type="entry name" value="D-glucarate_dehydratase"/>
    <property type="match status" value="1"/>
</dbReference>
<dbReference type="Pfam" id="PF02746">
    <property type="entry name" value="MR_MLE_N"/>
    <property type="match status" value="1"/>
</dbReference>
<feature type="binding site" evidence="10">
    <location>
        <position position="177"/>
    </location>
    <ligand>
        <name>substrate</name>
    </ligand>
</feature>
<feature type="binding site" evidence="10">
    <location>
        <begin position="252"/>
        <end position="254"/>
    </location>
    <ligand>
        <name>substrate</name>
    </ligand>
</feature>
<dbReference type="InterPro" id="IPR013341">
    <property type="entry name" value="Mandelate_racemase_N_dom"/>
</dbReference>
<dbReference type="EC" id="4.2.1.40" evidence="5"/>
<evidence type="ECO:0000256" key="4">
    <source>
        <dbReference type="ARBA" id="ARBA00009938"/>
    </source>
</evidence>
<dbReference type="OrthoDB" id="193563at2"/>
<dbReference type="InterPro" id="IPR013342">
    <property type="entry name" value="Mandelate_racemase_C"/>
</dbReference>
<dbReference type="SFLD" id="SFLDG00055">
    <property type="entry name" value="glucarate_dehydratase"/>
    <property type="match status" value="1"/>
</dbReference>
<dbReference type="AlphaFoldDB" id="D9Y1R8"/>
<evidence type="ECO:0000313" key="13">
    <source>
        <dbReference type="EMBL" id="EFL41433.1"/>
    </source>
</evidence>
<evidence type="ECO:0000259" key="12">
    <source>
        <dbReference type="SMART" id="SM00922"/>
    </source>
</evidence>
<feature type="binding site" evidence="10">
    <location>
        <begin position="351"/>
        <end position="353"/>
    </location>
    <ligand>
        <name>substrate</name>
    </ligand>
</feature>
<dbReference type="PANTHER" id="PTHR48080">
    <property type="entry name" value="D-GALACTONATE DEHYDRATASE-RELATED"/>
    <property type="match status" value="1"/>
</dbReference>
<evidence type="ECO:0000256" key="10">
    <source>
        <dbReference type="PIRSR" id="PIRSR634598-2"/>
    </source>
</evidence>
<dbReference type="InterPro" id="IPR036849">
    <property type="entry name" value="Enolase-like_C_sf"/>
</dbReference>
<dbReference type="SUPFAM" id="SSF51604">
    <property type="entry name" value="Enolase C-terminal domain-like"/>
    <property type="match status" value="1"/>
</dbReference>
<dbReference type="GO" id="GO:0046872">
    <property type="term" value="F:metal ion binding"/>
    <property type="evidence" value="ECO:0007669"/>
    <property type="project" value="UniProtKB-KW"/>
</dbReference>
<evidence type="ECO:0000256" key="7">
    <source>
        <dbReference type="ARBA" id="ARBA00022842"/>
    </source>
</evidence>
<feature type="active site" description="Proton acceptor" evidence="9">
    <location>
        <position position="224"/>
    </location>
</feature>
<dbReference type="GO" id="GO:0008872">
    <property type="term" value="F:glucarate dehydratase activity"/>
    <property type="evidence" value="ECO:0007669"/>
    <property type="project" value="UniProtKB-EC"/>
</dbReference>
<dbReference type="Pfam" id="PF13378">
    <property type="entry name" value="MR_MLE_C"/>
    <property type="match status" value="1"/>
</dbReference>
<dbReference type="Gene3D" id="3.30.390.10">
    <property type="entry name" value="Enolase-like, N-terminal domain"/>
    <property type="match status" value="1"/>
</dbReference>
<dbReference type="InterPro" id="IPR029065">
    <property type="entry name" value="Enolase_C-like"/>
</dbReference>
<comment type="similarity">
    <text evidence="4">Belongs to the mandelate racemase/muconate lactonizing enzyme family. GlucD subfamily.</text>
</comment>
<gene>
    <name evidence="13" type="ORF">SSRG_04237</name>
</gene>
<keyword evidence="7" id="KW-0460">Magnesium</keyword>
<dbReference type="SFLD" id="SFLDS00001">
    <property type="entry name" value="Enolase"/>
    <property type="match status" value="1"/>
</dbReference>
<feature type="binding site" evidence="10">
    <location>
        <position position="434"/>
    </location>
    <ligand>
        <name>substrate</name>
    </ligand>
</feature>
<dbReference type="SMART" id="SM00922">
    <property type="entry name" value="MR_MLE"/>
    <property type="match status" value="1"/>
</dbReference>
<evidence type="ECO:0000313" key="14">
    <source>
        <dbReference type="Proteomes" id="UP000002968"/>
    </source>
</evidence>
<feature type="domain" description="Mandelate racemase/muconate lactonizing enzyme C-terminal" evidence="12">
    <location>
        <begin position="202"/>
        <end position="296"/>
    </location>
</feature>
<feature type="binding site" evidence="10">
    <location>
        <position position="53"/>
    </location>
    <ligand>
        <name>substrate</name>
    </ligand>
</feature>
<feature type="binding site" evidence="10">
    <location>
        <position position="380"/>
    </location>
    <ligand>
        <name>substrate</name>
    </ligand>
</feature>
<sequence length="455" mass="48849">MTSTWGDGPHHRTRPRRSRPVTTPTSRDLTVTEVRLTPILVADPALLNTQGVHQPYTPRLIVEVVTADGTTGLGETYGDTKYLDLAGPLAERLVGRQAGDLNRLFAEADAVAVDTAQVSGRVDVGGLRGVQTADKLRLSVLSALEVACLDAVGKSLGLPVHALLGGKVRDTVEYSAYLFYKWAGHPEGVPAEKDDWGAAVDPAGVVAQARTFKERYGFTSFKLKGGVFPPDEEIAAVRALAAAFPGHPLRLDPNGAWSVETSLRVAAELGDVLEYLEDPALGTPAMAEVSAGTGVPLATNMCVTTFAEIKEAFARDAVQVVLSDHHYWGGLRNTQQLAAVCRTFGVGVSMHSNTHLGISLAAMTHVAATVPDLHHACDSHYPWQSEDVLTERLTFENGAVRVSDAPGLGVTLDRERLAALHRRWLDDDGSLRDRDDAAAMRVADPDWVAPAVPRW</sequence>
<evidence type="ECO:0000256" key="6">
    <source>
        <dbReference type="ARBA" id="ARBA00022723"/>
    </source>
</evidence>
<feature type="binding site" evidence="10">
    <location>
        <position position="132"/>
    </location>
    <ligand>
        <name>substrate</name>
    </ligand>
</feature>
<dbReference type="Proteomes" id="UP000002968">
    <property type="component" value="Unassembled WGS sequence"/>
</dbReference>
<organism evidence="13 14">
    <name type="scientific">Streptomyces griseoflavus Tu4000</name>
    <dbReference type="NCBI Taxonomy" id="467200"/>
    <lineage>
        <taxon>Bacteria</taxon>
        <taxon>Bacillati</taxon>
        <taxon>Actinomycetota</taxon>
        <taxon>Actinomycetes</taxon>
        <taxon>Kitasatosporales</taxon>
        <taxon>Streptomycetaceae</taxon>
        <taxon>Streptomyces</taxon>
    </lineage>
</organism>
<keyword evidence="8" id="KW-0456">Lyase</keyword>
<feature type="active site" description="Proton acceptor" evidence="9">
    <location>
        <position position="351"/>
    </location>
</feature>
<dbReference type="eggNOG" id="COG4948">
    <property type="taxonomic scope" value="Bacteria"/>
</dbReference>
<feature type="binding site" evidence="10">
    <location>
        <position position="222"/>
    </location>
    <ligand>
        <name>substrate</name>
    </ligand>
</feature>
<dbReference type="InterPro" id="IPR034593">
    <property type="entry name" value="DgoD-like"/>
</dbReference>
<evidence type="ECO:0000256" key="5">
    <source>
        <dbReference type="ARBA" id="ARBA00011973"/>
    </source>
</evidence>
<name>D9Y1R8_9ACTN</name>
<dbReference type="InterPro" id="IPR034598">
    <property type="entry name" value="GlucD-like"/>
</dbReference>
<comment type="cofactor">
    <cofactor evidence="2">
        <name>Mg(2+)</name>
        <dbReference type="ChEBI" id="CHEBI:18420"/>
    </cofactor>
</comment>
<feature type="binding site" evidence="10">
    <location>
        <position position="300"/>
    </location>
    <ligand>
        <name>substrate</name>
    </ligand>
</feature>
<dbReference type="HOGENOM" id="CLU_030273_9_0_11"/>
<dbReference type="STRING" id="467200.SSRG_04237"/>
<accession>D9Y1R8</accession>
<proteinExistence type="inferred from homology"/>
<dbReference type="EMBL" id="GG657758">
    <property type="protein sequence ID" value="EFL41433.1"/>
    <property type="molecule type" value="Genomic_DNA"/>
</dbReference>
<dbReference type="PANTHER" id="PTHR48080:SF4">
    <property type="entry name" value="GLUCARATE DEHYDRATASE"/>
    <property type="match status" value="1"/>
</dbReference>
<dbReference type="Gene3D" id="3.20.20.120">
    <property type="entry name" value="Enolase-like C-terminal domain"/>
    <property type="match status" value="1"/>
</dbReference>
<evidence type="ECO:0000256" key="9">
    <source>
        <dbReference type="PIRSR" id="PIRSR634598-1"/>
    </source>
</evidence>
<feature type="region of interest" description="Disordered" evidence="11">
    <location>
        <begin position="1"/>
        <end position="26"/>
    </location>
</feature>
<protein>
    <recommendedName>
        <fullName evidence="5">glucarate dehydratase</fullName>
        <ecNumber evidence="5">4.2.1.40</ecNumber>
    </recommendedName>
</protein>
<evidence type="ECO:0000256" key="8">
    <source>
        <dbReference type="ARBA" id="ARBA00023239"/>
    </source>
</evidence>
<comment type="catalytic activity">
    <reaction evidence="1">
        <text>D-glucarate = 5-dehydro-4-deoxy-D-glucarate + H2O</text>
        <dbReference type="Rhea" id="RHEA:14573"/>
        <dbReference type="ChEBI" id="CHEBI:15377"/>
        <dbReference type="ChEBI" id="CHEBI:30612"/>
        <dbReference type="ChEBI" id="CHEBI:42819"/>
        <dbReference type="EC" id="4.2.1.40"/>
    </reaction>
</comment>
<dbReference type="SUPFAM" id="SSF54826">
    <property type="entry name" value="Enolase N-terminal domain-like"/>
    <property type="match status" value="1"/>
</dbReference>
<keyword evidence="14" id="KW-1185">Reference proteome</keyword>
<comment type="pathway">
    <text evidence="3">Carbohydrate acid metabolism; D-glucarate degradation; 2,5-dioxopentanoate from D-glucarate: step 1/2.</text>
</comment>